<dbReference type="OrthoDB" id="5514539at2"/>
<gene>
    <name evidence="1" type="ORF">DB32_008552</name>
</gene>
<evidence type="ECO:0000313" key="1">
    <source>
        <dbReference type="EMBL" id="AKF11403.1"/>
    </source>
</evidence>
<proteinExistence type="predicted"/>
<sequence length="133" mass="15495">MALVRRHASDWFEVDIDRDARRVIVRRLPPLFRSQADAELACTPVLDVLDAIDRATHTLMMDVRLARGVNDPEYEAWYAPLRREIVRDFRRVAIVVRSASGWLQAQRLASVDRDEGFRVFDDLARAERYLDGR</sequence>
<dbReference type="KEGG" id="samy:DB32_008552"/>
<reference evidence="1 2" key="1">
    <citation type="submission" date="2015-03" db="EMBL/GenBank/DDBJ databases">
        <title>Genome assembly of Sandaracinus amylolyticus DSM 53668.</title>
        <authorList>
            <person name="Sharma G."/>
            <person name="Subramanian S."/>
        </authorList>
    </citation>
    <scope>NUCLEOTIDE SEQUENCE [LARGE SCALE GENOMIC DNA]</scope>
    <source>
        <strain evidence="1 2">DSM 53668</strain>
    </source>
</reference>
<evidence type="ECO:0000313" key="2">
    <source>
        <dbReference type="Proteomes" id="UP000034883"/>
    </source>
</evidence>
<accession>A0A0F6YN15</accession>
<dbReference type="RefSeq" id="WP_157070337.1">
    <property type="nucleotide sequence ID" value="NZ_CP011125.1"/>
</dbReference>
<evidence type="ECO:0008006" key="3">
    <source>
        <dbReference type="Google" id="ProtNLM"/>
    </source>
</evidence>
<name>A0A0F6YN15_9BACT</name>
<keyword evidence="2" id="KW-1185">Reference proteome</keyword>
<organism evidence="1 2">
    <name type="scientific">Sandaracinus amylolyticus</name>
    <dbReference type="NCBI Taxonomy" id="927083"/>
    <lineage>
        <taxon>Bacteria</taxon>
        <taxon>Pseudomonadati</taxon>
        <taxon>Myxococcota</taxon>
        <taxon>Polyangia</taxon>
        <taxon>Polyangiales</taxon>
        <taxon>Sandaracinaceae</taxon>
        <taxon>Sandaracinus</taxon>
    </lineage>
</organism>
<dbReference type="STRING" id="927083.DB32_008552"/>
<dbReference type="AlphaFoldDB" id="A0A0F6YN15"/>
<protein>
    <recommendedName>
        <fullName evidence="3">STAS/SEC14 domain-containing protein</fullName>
    </recommendedName>
</protein>
<dbReference type="EMBL" id="CP011125">
    <property type="protein sequence ID" value="AKF11403.1"/>
    <property type="molecule type" value="Genomic_DNA"/>
</dbReference>
<dbReference type="Proteomes" id="UP000034883">
    <property type="component" value="Chromosome"/>
</dbReference>